<dbReference type="InterPro" id="IPR029351">
    <property type="entry name" value="GAD_dom"/>
</dbReference>
<dbReference type="Pfam" id="PF01336">
    <property type="entry name" value="tRNA_anti-codon"/>
    <property type="match status" value="1"/>
</dbReference>
<dbReference type="NCBIfam" id="NF001750">
    <property type="entry name" value="PRK00476.1"/>
    <property type="match status" value="1"/>
</dbReference>
<evidence type="ECO:0000256" key="1">
    <source>
        <dbReference type="ARBA" id="ARBA00006303"/>
    </source>
</evidence>
<protein>
    <submittedName>
        <fullName evidence="9">Aspartate--tRNA ligase, mitochondrial and chloroplast</fullName>
    </submittedName>
</protein>
<dbReference type="InterPro" id="IPR002312">
    <property type="entry name" value="Asp/Asn-tRNA-synth_IIb"/>
</dbReference>
<reference evidence="9 10" key="1">
    <citation type="journal article" date="2004" name="Nature">
        <title>Genome sequence of the ultrasmall unicellular red alga Cyanidioschyzon merolae 10D.</title>
        <authorList>
            <person name="Matsuzaki M."/>
            <person name="Misumi O."/>
            <person name="Shin-i T."/>
            <person name="Maruyama S."/>
            <person name="Takahara M."/>
            <person name="Miyagishima S."/>
            <person name="Mori T."/>
            <person name="Nishida K."/>
            <person name="Yagisawa F."/>
            <person name="Nishida K."/>
            <person name="Yoshida Y."/>
            <person name="Nishimura Y."/>
            <person name="Nakao S."/>
            <person name="Kobayashi T."/>
            <person name="Momoyama Y."/>
            <person name="Higashiyama T."/>
            <person name="Minoda A."/>
            <person name="Sano M."/>
            <person name="Nomoto H."/>
            <person name="Oishi K."/>
            <person name="Hayashi H."/>
            <person name="Ohta F."/>
            <person name="Nishizaka S."/>
            <person name="Haga S."/>
            <person name="Miura S."/>
            <person name="Morishita T."/>
            <person name="Kabeya Y."/>
            <person name="Terasawa K."/>
            <person name="Suzuki Y."/>
            <person name="Ishii Y."/>
            <person name="Asakawa S."/>
            <person name="Takano H."/>
            <person name="Ohta N."/>
            <person name="Kuroiwa H."/>
            <person name="Tanaka K."/>
            <person name="Shimizu N."/>
            <person name="Sugano S."/>
            <person name="Sato N."/>
            <person name="Nozaki H."/>
            <person name="Ogasawara N."/>
            <person name="Kohara Y."/>
            <person name="Kuroiwa T."/>
        </authorList>
    </citation>
    <scope>NUCLEOTIDE SEQUENCE [LARGE SCALE GENOMIC DNA]</scope>
    <source>
        <strain evidence="9 10">10D</strain>
    </source>
</reference>
<keyword evidence="4" id="KW-0067">ATP-binding</keyword>
<proteinExistence type="inferred from homology"/>
<dbReference type="OrthoDB" id="439710at2759"/>
<evidence type="ECO:0000256" key="2">
    <source>
        <dbReference type="ARBA" id="ARBA00022598"/>
    </source>
</evidence>
<evidence type="ECO:0000256" key="3">
    <source>
        <dbReference type="ARBA" id="ARBA00022741"/>
    </source>
</evidence>
<dbReference type="InterPro" id="IPR047089">
    <property type="entry name" value="Asp-tRNA-ligase_1_N"/>
</dbReference>
<evidence type="ECO:0000256" key="7">
    <source>
        <dbReference type="SAM" id="MobiDB-lite"/>
    </source>
</evidence>
<dbReference type="GeneID" id="16994436"/>
<dbReference type="Proteomes" id="UP000007014">
    <property type="component" value="Chromosome 11"/>
</dbReference>
<dbReference type="InterPro" id="IPR012340">
    <property type="entry name" value="NA-bd_OB-fold"/>
</dbReference>
<feature type="region of interest" description="Disordered" evidence="7">
    <location>
        <begin position="217"/>
        <end position="236"/>
    </location>
</feature>
<dbReference type="InterPro" id="IPR045864">
    <property type="entry name" value="aa-tRNA-synth_II/BPL/LPL"/>
</dbReference>
<dbReference type="KEGG" id="cme:CYME_CMK087C"/>
<dbReference type="GO" id="GO:0005524">
    <property type="term" value="F:ATP binding"/>
    <property type="evidence" value="ECO:0007669"/>
    <property type="project" value="UniProtKB-KW"/>
</dbReference>
<evidence type="ECO:0000256" key="5">
    <source>
        <dbReference type="ARBA" id="ARBA00022917"/>
    </source>
</evidence>
<dbReference type="GO" id="GO:0006422">
    <property type="term" value="P:aspartyl-tRNA aminoacylation"/>
    <property type="evidence" value="ECO:0007669"/>
    <property type="project" value="TreeGrafter"/>
</dbReference>
<dbReference type="InterPro" id="IPR004364">
    <property type="entry name" value="Aa-tRNA-synt_II"/>
</dbReference>
<dbReference type="InterPro" id="IPR004365">
    <property type="entry name" value="NA-bd_OB_tRNA"/>
</dbReference>
<dbReference type="CDD" id="cd00777">
    <property type="entry name" value="AspRS_core"/>
    <property type="match status" value="1"/>
</dbReference>
<dbReference type="GO" id="GO:0004815">
    <property type="term" value="F:aspartate-tRNA ligase activity"/>
    <property type="evidence" value="ECO:0007669"/>
    <property type="project" value="TreeGrafter"/>
</dbReference>
<dbReference type="HOGENOM" id="CLU_014330_3_2_1"/>
<gene>
    <name evidence="9" type="ORF">CYME_CMK087C</name>
</gene>
<dbReference type="NCBIfam" id="TIGR00459">
    <property type="entry name" value="aspS_bact"/>
    <property type="match status" value="1"/>
</dbReference>
<keyword evidence="6" id="KW-0030">Aminoacyl-tRNA synthetase</keyword>
<dbReference type="CDD" id="cd04317">
    <property type="entry name" value="EcAspRS_like_N"/>
    <property type="match status" value="1"/>
</dbReference>
<dbReference type="Gene3D" id="2.40.50.140">
    <property type="entry name" value="Nucleic acid-binding proteins"/>
    <property type="match status" value="1"/>
</dbReference>
<comment type="similarity">
    <text evidence="1">Belongs to the class-II aminoacyl-tRNA synthetase family. Type 1 subfamily.</text>
</comment>
<dbReference type="GO" id="GO:0005737">
    <property type="term" value="C:cytoplasm"/>
    <property type="evidence" value="ECO:0007669"/>
    <property type="project" value="InterPro"/>
</dbReference>
<keyword evidence="10" id="KW-1185">Reference proteome</keyword>
<evidence type="ECO:0000256" key="4">
    <source>
        <dbReference type="ARBA" id="ARBA00022840"/>
    </source>
</evidence>
<evidence type="ECO:0000256" key="6">
    <source>
        <dbReference type="ARBA" id="ARBA00023146"/>
    </source>
</evidence>
<evidence type="ECO:0000313" key="10">
    <source>
        <dbReference type="Proteomes" id="UP000007014"/>
    </source>
</evidence>
<dbReference type="InterPro" id="IPR004524">
    <property type="entry name" value="Asp-tRNA-ligase_1"/>
</dbReference>
<keyword evidence="3" id="KW-0547">Nucleotide-binding</keyword>
<dbReference type="Pfam" id="PF00152">
    <property type="entry name" value="tRNA-synt_2"/>
    <property type="match status" value="1"/>
</dbReference>
<dbReference type="Gramene" id="CMK087CT">
    <property type="protein sequence ID" value="CMK087CT"/>
    <property type="gene ID" value="CMK087C"/>
</dbReference>
<sequence>MKLLRTTCGFAFLAKPLGASGVARDVRNCPLRYQPWAFGRLSFSRCWLHFLTGNSGERSFLARRFEVATHPVGASRPQRKQPRSVKLLACSAASETQTSLRTHVCGALRSEHVGCTVTVCGWAHTIRDRGGVTFLLLRDRHGIVQVTIDAASPEALRTQVKTIRRESVVRVRGTVRARDPANVNASMPTGSVEIAAHVIEVLNRADPLPLVLDMERPETGNTTTGRPGSGQLATTGASEETRLRYRYLDLRRASLQSALIRRHEATMAVRRVLDSLGFVEIETPILTRATPEGARDYLVPSRVHRGKWYALPQSPQLYKQLLMIGGMDRYFQVARCFRDEDLRQDRQPEFTQVDLEMSFVGAADVMHTVERVAEALFSNVLSEQELKNDEVLVRNTARQGLRFPVMTYDDCMERYGTDAPDLRFGLELQPIWSANQGESNTAQHWHFFEALCAVAPFRGAETIRALVVPGAAPHTSRKVIDDYTQFVKQLGLSGLLWGKIGSSDGRPTINSGPLNKLEPTVAGQLVEQLGARPDSLLLVAAGSRPVVLGSLGRLRVKIAKERGFVDETDYRFCWVVGFPLFAWDDEYNRLTSVHHPFTSPREDQRDLLLTLVQRIREKPDSLSKDATLTQELLKLRAEAYDLVCNGTEIGGGSIRIYDPAIQSAVLSVLAISDEEQQAKFGFLLQALRYGAPPHGGFAFGLDRCILMTCAQAKSLRDVIAFPKTTSASELMTAAPSDVDERQLADLGISRVAAHEERIDQIDAPKVPQDSQETMPV</sequence>
<keyword evidence="2 9" id="KW-0436">Ligase</keyword>
<dbReference type="PANTHER" id="PTHR22594">
    <property type="entry name" value="ASPARTYL/LYSYL-TRNA SYNTHETASE"/>
    <property type="match status" value="1"/>
</dbReference>
<dbReference type="GO" id="GO:0003676">
    <property type="term" value="F:nucleic acid binding"/>
    <property type="evidence" value="ECO:0007669"/>
    <property type="project" value="InterPro"/>
</dbReference>
<dbReference type="OMA" id="LCGWVDR"/>
<evidence type="ECO:0000259" key="8">
    <source>
        <dbReference type="PROSITE" id="PS50862"/>
    </source>
</evidence>
<dbReference type="InterPro" id="IPR004115">
    <property type="entry name" value="GAD-like_sf"/>
</dbReference>
<dbReference type="STRING" id="280699.M1VCV1"/>
<feature type="compositionally biased region" description="Polar residues" evidence="7">
    <location>
        <begin position="219"/>
        <end position="236"/>
    </location>
</feature>
<name>M1VCV1_CYAM1</name>
<dbReference type="HAMAP" id="MF_00044">
    <property type="entry name" value="Asp_tRNA_synth_type1"/>
    <property type="match status" value="1"/>
</dbReference>
<keyword evidence="5" id="KW-0648">Protein biosynthesis</keyword>
<dbReference type="SUPFAM" id="SSF50249">
    <property type="entry name" value="Nucleic acid-binding proteins"/>
    <property type="match status" value="1"/>
</dbReference>
<dbReference type="EMBL" id="AP006493">
    <property type="protein sequence ID" value="BAM80477.1"/>
    <property type="molecule type" value="Genomic_DNA"/>
</dbReference>
<organism evidence="9 10">
    <name type="scientific">Cyanidioschyzon merolae (strain NIES-3377 / 10D)</name>
    <name type="common">Unicellular red alga</name>
    <dbReference type="NCBI Taxonomy" id="280699"/>
    <lineage>
        <taxon>Eukaryota</taxon>
        <taxon>Rhodophyta</taxon>
        <taxon>Bangiophyceae</taxon>
        <taxon>Cyanidiales</taxon>
        <taxon>Cyanidiaceae</taxon>
        <taxon>Cyanidioschyzon</taxon>
    </lineage>
</organism>
<dbReference type="InterPro" id="IPR006195">
    <property type="entry name" value="aa-tRNA-synth_II"/>
</dbReference>
<dbReference type="InterPro" id="IPR047090">
    <property type="entry name" value="AspRS_core"/>
</dbReference>
<dbReference type="Gene3D" id="3.30.1360.30">
    <property type="entry name" value="GAD-like domain"/>
    <property type="match status" value="1"/>
</dbReference>
<dbReference type="PRINTS" id="PR01042">
    <property type="entry name" value="TRNASYNTHASP"/>
</dbReference>
<dbReference type="PANTHER" id="PTHR22594:SF5">
    <property type="entry name" value="ASPARTATE--TRNA LIGASE, MITOCHONDRIAL"/>
    <property type="match status" value="1"/>
</dbReference>
<dbReference type="AlphaFoldDB" id="M1VCV1"/>
<dbReference type="PROSITE" id="PS50862">
    <property type="entry name" value="AA_TRNA_LIGASE_II"/>
    <property type="match status" value="1"/>
</dbReference>
<dbReference type="eggNOG" id="KOG2411">
    <property type="taxonomic scope" value="Eukaryota"/>
</dbReference>
<dbReference type="RefSeq" id="XP_005536513.1">
    <property type="nucleotide sequence ID" value="XM_005536456.1"/>
</dbReference>
<reference evidence="9 10" key="2">
    <citation type="journal article" date="2007" name="BMC Biol.">
        <title>A 100%-complete sequence reveals unusually simple genomic features in the hot-spring red alga Cyanidioschyzon merolae.</title>
        <authorList>
            <person name="Nozaki H."/>
            <person name="Takano H."/>
            <person name="Misumi O."/>
            <person name="Terasawa K."/>
            <person name="Matsuzaki M."/>
            <person name="Maruyama S."/>
            <person name="Nishida K."/>
            <person name="Yagisawa F."/>
            <person name="Yoshida Y."/>
            <person name="Fujiwara T."/>
            <person name="Takio S."/>
            <person name="Tamura K."/>
            <person name="Chung S.J."/>
            <person name="Nakamura S."/>
            <person name="Kuroiwa H."/>
            <person name="Tanaka K."/>
            <person name="Sato N."/>
            <person name="Kuroiwa T."/>
        </authorList>
    </citation>
    <scope>NUCLEOTIDE SEQUENCE [LARGE SCALE GENOMIC DNA]</scope>
    <source>
        <strain evidence="9 10">10D</strain>
    </source>
</reference>
<feature type="domain" description="Aminoacyl-transfer RNA synthetases class-II family profile" evidence="8">
    <location>
        <begin position="268"/>
        <end position="722"/>
    </location>
</feature>
<accession>M1VCV1</accession>
<evidence type="ECO:0000313" key="9">
    <source>
        <dbReference type="EMBL" id="BAM80477.1"/>
    </source>
</evidence>
<dbReference type="SUPFAM" id="SSF55261">
    <property type="entry name" value="GAD domain-like"/>
    <property type="match status" value="1"/>
</dbReference>
<dbReference type="Pfam" id="PF02938">
    <property type="entry name" value="GAD"/>
    <property type="match status" value="1"/>
</dbReference>
<dbReference type="Gene3D" id="3.30.930.10">
    <property type="entry name" value="Bira Bifunctional Protein, Domain 2"/>
    <property type="match status" value="1"/>
</dbReference>
<dbReference type="SUPFAM" id="SSF55681">
    <property type="entry name" value="Class II aaRS and biotin synthetases"/>
    <property type="match status" value="1"/>
</dbReference>